<proteinExistence type="predicted"/>
<dbReference type="EMBL" id="KN833690">
    <property type="protein sequence ID" value="KIK29227.1"/>
    <property type="molecule type" value="Genomic_DNA"/>
</dbReference>
<reference evidence="1 2" key="1">
    <citation type="submission" date="2014-04" db="EMBL/GenBank/DDBJ databases">
        <authorList>
            <consortium name="DOE Joint Genome Institute"/>
            <person name="Kuo A."/>
            <person name="Kohler A."/>
            <person name="Costa M.D."/>
            <person name="Nagy L.G."/>
            <person name="Floudas D."/>
            <person name="Copeland A."/>
            <person name="Barry K.W."/>
            <person name="Cichocki N."/>
            <person name="Veneault-Fourrey C."/>
            <person name="LaButti K."/>
            <person name="Lindquist E.A."/>
            <person name="Lipzen A."/>
            <person name="Lundell T."/>
            <person name="Morin E."/>
            <person name="Murat C."/>
            <person name="Sun H."/>
            <person name="Tunlid A."/>
            <person name="Henrissat B."/>
            <person name="Grigoriev I.V."/>
            <person name="Hibbett D.S."/>
            <person name="Martin F."/>
            <person name="Nordberg H.P."/>
            <person name="Cantor M.N."/>
            <person name="Hua S.X."/>
        </authorList>
    </citation>
    <scope>NUCLEOTIDE SEQUENCE [LARGE SCALE GENOMIC DNA]</scope>
    <source>
        <strain evidence="1 2">441</strain>
    </source>
</reference>
<reference evidence="2" key="2">
    <citation type="submission" date="2015-01" db="EMBL/GenBank/DDBJ databases">
        <title>Evolutionary Origins and Diversification of the Mycorrhizal Mutualists.</title>
        <authorList>
            <consortium name="DOE Joint Genome Institute"/>
            <consortium name="Mycorrhizal Genomics Consortium"/>
            <person name="Kohler A."/>
            <person name="Kuo A."/>
            <person name="Nagy L.G."/>
            <person name="Floudas D."/>
            <person name="Copeland A."/>
            <person name="Barry K.W."/>
            <person name="Cichocki N."/>
            <person name="Veneault-Fourrey C."/>
            <person name="LaButti K."/>
            <person name="Lindquist E.A."/>
            <person name="Lipzen A."/>
            <person name="Lundell T."/>
            <person name="Morin E."/>
            <person name="Murat C."/>
            <person name="Riley R."/>
            <person name="Ohm R."/>
            <person name="Sun H."/>
            <person name="Tunlid A."/>
            <person name="Henrissat B."/>
            <person name="Grigoriev I.V."/>
            <person name="Hibbett D.S."/>
            <person name="Martin F."/>
        </authorList>
    </citation>
    <scope>NUCLEOTIDE SEQUENCE [LARGE SCALE GENOMIC DNA]</scope>
    <source>
        <strain evidence="2">441</strain>
    </source>
</reference>
<dbReference type="HOGENOM" id="CLU_2961759_0_0_1"/>
<protein>
    <submittedName>
        <fullName evidence="1">Uncharacterized protein</fullName>
    </submittedName>
</protein>
<evidence type="ECO:0000313" key="1">
    <source>
        <dbReference type="EMBL" id="KIK29227.1"/>
    </source>
</evidence>
<evidence type="ECO:0000313" key="2">
    <source>
        <dbReference type="Proteomes" id="UP000054018"/>
    </source>
</evidence>
<gene>
    <name evidence="1" type="ORF">PISMIDRAFT_520671</name>
</gene>
<keyword evidence="2" id="KW-1185">Reference proteome</keyword>
<accession>A0A0D0A4A1</accession>
<name>A0A0D0A4A1_9AGAM</name>
<sequence length="59" mass="6633">MTGRTRRPSVRSVSHFHRLAVYKDMVKRKVPAKILSGFYQVTNTADGELLAKISTPSQT</sequence>
<organism evidence="1 2">
    <name type="scientific">Pisolithus microcarpus 441</name>
    <dbReference type="NCBI Taxonomy" id="765257"/>
    <lineage>
        <taxon>Eukaryota</taxon>
        <taxon>Fungi</taxon>
        <taxon>Dikarya</taxon>
        <taxon>Basidiomycota</taxon>
        <taxon>Agaricomycotina</taxon>
        <taxon>Agaricomycetes</taxon>
        <taxon>Agaricomycetidae</taxon>
        <taxon>Boletales</taxon>
        <taxon>Sclerodermatineae</taxon>
        <taxon>Pisolithaceae</taxon>
        <taxon>Pisolithus</taxon>
    </lineage>
</organism>
<dbReference type="AlphaFoldDB" id="A0A0D0A4A1"/>
<dbReference type="Proteomes" id="UP000054018">
    <property type="component" value="Unassembled WGS sequence"/>
</dbReference>